<evidence type="ECO:0000256" key="1">
    <source>
        <dbReference type="SAM" id="MobiDB-lite"/>
    </source>
</evidence>
<feature type="non-terminal residue" evidence="2">
    <location>
        <position position="1"/>
    </location>
</feature>
<accession>A0ABN9Y6E5</accession>
<evidence type="ECO:0000313" key="3">
    <source>
        <dbReference type="Proteomes" id="UP001189429"/>
    </source>
</evidence>
<keyword evidence="3" id="KW-1185">Reference proteome</keyword>
<gene>
    <name evidence="2" type="ORF">PCOR1329_LOCUS81908</name>
</gene>
<comment type="caution">
    <text evidence="2">The sequence shown here is derived from an EMBL/GenBank/DDBJ whole genome shotgun (WGS) entry which is preliminary data.</text>
</comment>
<organism evidence="2 3">
    <name type="scientific">Prorocentrum cordatum</name>
    <dbReference type="NCBI Taxonomy" id="2364126"/>
    <lineage>
        <taxon>Eukaryota</taxon>
        <taxon>Sar</taxon>
        <taxon>Alveolata</taxon>
        <taxon>Dinophyceae</taxon>
        <taxon>Prorocentrales</taxon>
        <taxon>Prorocentraceae</taxon>
        <taxon>Prorocentrum</taxon>
    </lineage>
</organism>
<feature type="compositionally biased region" description="Acidic residues" evidence="1">
    <location>
        <begin position="1"/>
        <end position="12"/>
    </location>
</feature>
<feature type="region of interest" description="Disordered" evidence="1">
    <location>
        <begin position="1"/>
        <end position="27"/>
    </location>
</feature>
<dbReference type="EMBL" id="CAUYUJ010021726">
    <property type="protein sequence ID" value="CAK0906653.1"/>
    <property type="molecule type" value="Genomic_DNA"/>
</dbReference>
<sequence>DEEEEEDEDEDAAAAAGRRRSGAAPGTGKLAQYVRTWRCSVVVQATAFAASFRRVPWPIFDKSLLVIACCSLDDANNAGTAGCVAFCANQNTGGNNGAWLGPPAHALAKHARGPCSSGANVSASLQNSS</sequence>
<protein>
    <submittedName>
        <fullName evidence="2">Uncharacterized protein</fullName>
    </submittedName>
</protein>
<name>A0ABN9Y6E5_9DINO</name>
<reference evidence="2" key="1">
    <citation type="submission" date="2023-10" db="EMBL/GenBank/DDBJ databases">
        <authorList>
            <person name="Chen Y."/>
            <person name="Shah S."/>
            <person name="Dougan E. K."/>
            <person name="Thang M."/>
            <person name="Chan C."/>
        </authorList>
    </citation>
    <scope>NUCLEOTIDE SEQUENCE [LARGE SCALE GENOMIC DNA]</scope>
</reference>
<dbReference type="Proteomes" id="UP001189429">
    <property type="component" value="Unassembled WGS sequence"/>
</dbReference>
<proteinExistence type="predicted"/>
<evidence type="ECO:0000313" key="2">
    <source>
        <dbReference type="EMBL" id="CAK0906653.1"/>
    </source>
</evidence>